<comment type="caution">
    <text evidence="2">The sequence shown here is derived from an EMBL/GenBank/DDBJ whole genome shotgun (WGS) entry which is preliminary data.</text>
</comment>
<accession>A0A9P6UYB9</accession>
<dbReference type="InterPro" id="IPR014752">
    <property type="entry name" value="Arrestin-like_C"/>
</dbReference>
<dbReference type="PANTHER" id="PTHR11188">
    <property type="entry name" value="ARRESTIN DOMAIN CONTAINING PROTEIN"/>
    <property type="match status" value="1"/>
</dbReference>
<dbReference type="AlphaFoldDB" id="A0A9P6UYB9"/>
<dbReference type="Gene3D" id="2.60.40.640">
    <property type="match status" value="1"/>
</dbReference>
<name>A0A9P6UYB9_9FUNG</name>
<reference evidence="2" key="1">
    <citation type="journal article" date="2020" name="Fungal Divers.">
        <title>Resolving the Mortierellaceae phylogeny through synthesis of multi-gene phylogenetics and phylogenomics.</title>
        <authorList>
            <person name="Vandepol N."/>
            <person name="Liber J."/>
            <person name="Desiro A."/>
            <person name="Na H."/>
            <person name="Kennedy M."/>
            <person name="Barry K."/>
            <person name="Grigoriev I.V."/>
            <person name="Miller A.N."/>
            <person name="O'Donnell K."/>
            <person name="Stajich J.E."/>
            <person name="Bonito G."/>
        </authorList>
    </citation>
    <scope>NUCLEOTIDE SEQUENCE</scope>
    <source>
        <strain evidence="2">REB-010B</strain>
    </source>
</reference>
<evidence type="ECO:0000313" key="2">
    <source>
        <dbReference type="EMBL" id="KAG0325295.1"/>
    </source>
</evidence>
<evidence type="ECO:0000259" key="1">
    <source>
        <dbReference type="Pfam" id="PF02752"/>
    </source>
</evidence>
<dbReference type="InterPro" id="IPR050357">
    <property type="entry name" value="Arrestin_domain-protein"/>
</dbReference>
<proteinExistence type="predicted"/>
<dbReference type="GO" id="GO:0030674">
    <property type="term" value="F:protein-macromolecule adaptor activity"/>
    <property type="evidence" value="ECO:0007669"/>
    <property type="project" value="TreeGrafter"/>
</dbReference>
<dbReference type="GO" id="GO:0005829">
    <property type="term" value="C:cytosol"/>
    <property type="evidence" value="ECO:0007669"/>
    <property type="project" value="TreeGrafter"/>
</dbReference>
<dbReference type="InterPro" id="IPR011022">
    <property type="entry name" value="Arrestin_C-like"/>
</dbReference>
<dbReference type="EMBL" id="JAAAIP010000118">
    <property type="protein sequence ID" value="KAG0325295.1"/>
    <property type="molecule type" value="Genomic_DNA"/>
</dbReference>
<sequence length="370" mass="41163">MFKSGDPKVRNLTIHVDTGNTLGAKGLPLVYGHPDAHQILHATVAFESSLDLKAGAIEITFKAFAKTLYFAQDDSSRRHTSEQVFYSKQWDMDVDRPKPGWIGKGNYVRQCSVLLDPTLPSSSEGTFGWMRYVFEARLKGAKGFGIARSDWIVTQEVWVLNSTLPFPSEIPLDNPLTSEDLWKDTLPYLVSIPADMFGFGQVMPVTIQLAPFLPGSSHEGEEAVVTSASFTLREIKTFRAQFVRDTHETSEKLLNVTVNTGWPQSVEGWQRTIYLSLPSSPDMSTSMQTKYLDVVHSLVIVVEFKTSKMARPDKLRAQFDIGITAPLHSSTPSTLPPQYGDPTPVESLLLIDAPPAIDAYEALPSYSRYE</sequence>
<keyword evidence="3" id="KW-1185">Reference proteome</keyword>
<dbReference type="GO" id="GO:0005886">
    <property type="term" value="C:plasma membrane"/>
    <property type="evidence" value="ECO:0007669"/>
    <property type="project" value="TreeGrafter"/>
</dbReference>
<dbReference type="OrthoDB" id="2333384at2759"/>
<dbReference type="Proteomes" id="UP000738325">
    <property type="component" value="Unassembled WGS sequence"/>
</dbReference>
<dbReference type="GO" id="GO:0031625">
    <property type="term" value="F:ubiquitin protein ligase binding"/>
    <property type="evidence" value="ECO:0007669"/>
    <property type="project" value="TreeGrafter"/>
</dbReference>
<organism evidence="2 3">
    <name type="scientific">Dissophora globulifera</name>
    <dbReference type="NCBI Taxonomy" id="979702"/>
    <lineage>
        <taxon>Eukaryota</taxon>
        <taxon>Fungi</taxon>
        <taxon>Fungi incertae sedis</taxon>
        <taxon>Mucoromycota</taxon>
        <taxon>Mortierellomycotina</taxon>
        <taxon>Mortierellomycetes</taxon>
        <taxon>Mortierellales</taxon>
        <taxon>Mortierellaceae</taxon>
        <taxon>Dissophora</taxon>
    </lineage>
</organism>
<dbReference type="GO" id="GO:0070086">
    <property type="term" value="P:ubiquitin-dependent endocytosis"/>
    <property type="evidence" value="ECO:0007669"/>
    <property type="project" value="TreeGrafter"/>
</dbReference>
<protein>
    <recommendedName>
        <fullName evidence="1">Arrestin C-terminal-like domain-containing protein</fullName>
    </recommendedName>
</protein>
<dbReference type="PANTHER" id="PTHR11188:SF17">
    <property type="entry name" value="FI21816P1"/>
    <property type="match status" value="1"/>
</dbReference>
<feature type="domain" description="Arrestin C-terminal-like" evidence="1">
    <location>
        <begin position="182"/>
        <end position="322"/>
    </location>
</feature>
<evidence type="ECO:0000313" key="3">
    <source>
        <dbReference type="Proteomes" id="UP000738325"/>
    </source>
</evidence>
<gene>
    <name evidence="2" type="ORF">BGZ99_000811</name>
</gene>
<dbReference type="Pfam" id="PF02752">
    <property type="entry name" value="Arrestin_C"/>
    <property type="match status" value="1"/>
</dbReference>